<dbReference type="PROSITE" id="PS50405">
    <property type="entry name" value="GST_CTER"/>
    <property type="match status" value="1"/>
</dbReference>
<dbReference type="PANTHER" id="PTHR11260:SF760">
    <property type="entry name" value="GLUTATHIONE TRANSFERASE GST 23"/>
    <property type="match status" value="1"/>
</dbReference>
<dbReference type="Gramene" id="Aco001260.1.mrna1">
    <property type="protein sequence ID" value="Aco001260.1.mrna1"/>
    <property type="gene ID" value="Aco001260.1.path1"/>
</dbReference>
<dbReference type="Gene3D" id="3.40.30.10">
    <property type="entry name" value="Glutaredoxin"/>
    <property type="match status" value="1"/>
</dbReference>
<dbReference type="GO" id="GO:0005737">
    <property type="term" value="C:cytoplasm"/>
    <property type="evidence" value="ECO:0007669"/>
    <property type="project" value="TreeGrafter"/>
</dbReference>
<dbReference type="SFLD" id="SFLDG01152">
    <property type="entry name" value="Main.3:_Omega-_and_Tau-like"/>
    <property type="match status" value="1"/>
</dbReference>
<dbReference type="InterPro" id="IPR010987">
    <property type="entry name" value="Glutathione-S-Trfase_C-like"/>
</dbReference>
<dbReference type="InterPro" id="IPR036249">
    <property type="entry name" value="Thioredoxin-like_sf"/>
</dbReference>
<evidence type="ECO:0000313" key="7">
    <source>
        <dbReference type="EMBL" id="OAY66897.1"/>
    </source>
</evidence>
<feature type="domain" description="GST C-terminal" evidence="6">
    <location>
        <begin position="91"/>
        <end position="220"/>
    </location>
</feature>
<keyword evidence="9" id="KW-1185">Reference proteome</keyword>
<dbReference type="InterPro" id="IPR045074">
    <property type="entry name" value="GST_C_Tau"/>
</dbReference>
<gene>
    <name evidence="10" type="primary">LOC109724785</name>
    <name evidence="7" type="ORF">ACMD2_14224</name>
</gene>
<evidence type="ECO:0000256" key="4">
    <source>
        <dbReference type="RuleBase" id="RU003494"/>
    </source>
</evidence>
<dbReference type="Proteomes" id="UP000515123">
    <property type="component" value="Linkage group 2"/>
</dbReference>
<evidence type="ECO:0000313" key="8">
    <source>
        <dbReference type="Proteomes" id="UP000092600"/>
    </source>
</evidence>
<evidence type="ECO:0000313" key="10">
    <source>
        <dbReference type="RefSeq" id="XP_020109307.1"/>
    </source>
</evidence>
<evidence type="ECO:0000259" key="6">
    <source>
        <dbReference type="PROSITE" id="PS50405"/>
    </source>
</evidence>
<name>A0A199UQ02_ANACO</name>
<organism evidence="7 8">
    <name type="scientific">Ananas comosus</name>
    <name type="common">Pineapple</name>
    <name type="synonym">Ananas ananas</name>
    <dbReference type="NCBI Taxonomy" id="4615"/>
    <lineage>
        <taxon>Eukaryota</taxon>
        <taxon>Viridiplantae</taxon>
        <taxon>Streptophyta</taxon>
        <taxon>Embryophyta</taxon>
        <taxon>Tracheophyta</taxon>
        <taxon>Spermatophyta</taxon>
        <taxon>Magnoliopsida</taxon>
        <taxon>Liliopsida</taxon>
        <taxon>Poales</taxon>
        <taxon>Bromeliaceae</taxon>
        <taxon>Bromelioideae</taxon>
        <taxon>Ananas</taxon>
    </lineage>
</organism>
<dbReference type="CDD" id="cd03058">
    <property type="entry name" value="GST_N_Tau"/>
    <property type="match status" value="1"/>
</dbReference>
<dbReference type="AlphaFoldDB" id="A0A199UQ02"/>
<dbReference type="Pfam" id="PF00043">
    <property type="entry name" value="GST_C"/>
    <property type="match status" value="1"/>
</dbReference>
<dbReference type="SUPFAM" id="SSF52833">
    <property type="entry name" value="Thioredoxin-like"/>
    <property type="match status" value="1"/>
</dbReference>
<dbReference type="CDD" id="cd03185">
    <property type="entry name" value="GST_C_Tau"/>
    <property type="match status" value="1"/>
</dbReference>
<dbReference type="RefSeq" id="XP_020109307.1">
    <property type="nucleotide sequence ID" value="XM_020253718.1"/>
</dbReference>
<dbReference type="FunFam" id="3.40.30.10:FF:000197">
    <property type="entry name" value="Glutathione S-transferase U10"/>
    <property type="match status" value="1"/>
</dbReference>
<dbReference type="SUPFAM" id="SSF47616">
    <property type="entry name" value="GST C-terminal domain-like"/>
    <property type="match status" value="1"/>
</dbReference>
<dbReference type="GO" id="GO:0006749">
    <property type="term" value="P:glutathione metabolic process"/>
    <property type="evidence" value="ECO:0007669"/>
    <property type="project" value="InterPro"/>
</dbReference>
<dbReference type="EC" id="2.5.1.18" evidence="1"/>
<keyword evidence="2 7" id="KW-0808">Transferase</keyword>
<evidence type="ECO:0000313" key="9">
    <source>
        <dbReference type="Proteomes" id="UP000515123"/>
    </source>
</evidence>
<evidence type="ECO:0000256" key="3">
    <source>
        <dbReference type="ARBA" id="ARBA00047960"/>
    </source>
</evidence>
<dbReference type="OrthoDB" id="202840at2759"/>
<feature type="domain" description="GST N-terminal" evidence="5">
    <location>
        <begin position="5"/>
        <end position="84"/>
    </location>
</feature>
<dbReference type="FunFam" id="1.20.1050.10:FF:000012">
    <property type="entry name" value="Tau class glutathione S-transferase"/>
    <property type="match status" value="1"/>
</dbReference>
<accession>A0A199UQ02</accession>
<evidence type="ECO:0000259" key="5">
    <source>
        <dbReference type="PROSITE" id="PS50404"/>
    </source>
</evidence>
<dbReference type="GeneID" id="109724785"/>
<dbReference type="InterPro" id="IPR045073">
    <property type="entry name" value="Omega/Tau-like"/>
</dbReference>
<dbReference type="Gene3D" id="1.20.1050.10">
    <property type="match status" value="1"/>
</dbReference>
<dbReference type="SFLD" id="SFLDS00019">
    <property type="entry name" value="Glutathione_Transferase_(cytos"/>
    <property type="match status" value="1"/>
</dbReference>
<dbReference type="InterPro" id="IPR004045">
    <property type="entry name" value="Glutathione_S-Trfase_N"/>
</dbReference>
<dbReference type="EMBL" id="LSRQ01005843">
    <property type="protein sequence ID" value="OAY66897.1"/>
    <property type="molecule type" value="Genomic_DNA"/>
</dbReference>
<dbReference type="InterPro" id="IPR036282">
    <property type="entry name" value="Glutathione-S-Trfase_C_sf"/>
</dbReference>
<dbReference type="PROSITE" id="PS50404">
    <property type="entry name" value="GST_NTER"/>
    <property type="match status" value="1"/>
</dbReference>
<proteinExistence type="inferred from homology"/>
<dbReference type="Proteomes" id="UP000092600">
    <property type="component" value="Unassembled WGS sequence"/>
</dbReference>
<comment type="similarity">
    <text evidence="4">Belongs to the GST superfamily.</text>
</comment>
<dbReference type="PANTHER" id="PTHR11260">
    <property type="entry name" value="GLUTATHIONE S-TRANSFERASE, GST, SUPERFAMILY, GST DOMAIN CONTAINING"/>
    <property type="match status" value="1"/>
</dbReference>
<protein>
    <recommendedName>
        <fullName evidence="1">glutathione transferase</fullName>
        <ecNumber evidence="1">2.5.1.18</ecNumber>
    </recommendedName>
</protein>
<dbReference type="GO" id="GO:0004364">
    <property type="term" value="F:glutathione transferase activity"/>
    <property type="evidence" value="ECO:0007669"/>
    <property type="project" value="UniProtKB-EC"/>
</dbReference>
<comment type="catalytic activity">
    <reaction evidence="3">
        <text>RX + glutathione = an S-substituted glutathione + a halide anion + H(+)</text>
        <dbReference type="Rhea" id="RHEA:16437"/>
        <dbReference type="ChEBI" id="CHEBI:15378"/>
        <dbReference type="ChEBI" id="CHEBI:16042"/>
        <dbReference type="ChEBI" id="CHEBI:17792"/>
        <dbReference type="ChEBI" id="CHEBI:57925"/>
        <dbReference type="ChEBI" id="CHEBI:90779"/>
        <dbReference type="EC" id="2.5.1.18"/>
    </reaction>
</comment>
<dbReference type="InterPro" id="IPR040079">
    <property type="entry name" value="Glutathione_S-Trfase"/>
</dbReference>
<sequence length="227" mass="25917">MGEKGHVKVFGMWASPIAIRVEWALKLKGVEYEYVDEDLGNKSEDLLRHNPVTKKVPVLVHDGKPLAESLVILEYIDEVWKEGYYPIMPDDPYERARVRFWAKYADDKCAPAVFPVFSTAGETQQKALHEAIESLRTLEQALEGKKFFGGATIGYLDIVVGWFAYWFPIIGEVAGVDIVNARNLPLLNAWFQRFLDNDVVKKTLPPRDKVYELNRARREMLLSAQSS</sequence>
<dbReference type="STRING" id="4615.A0A199UQ02"/>
<evidence type="ECO:0000256" key="1">
    <source>
        <dbReference type="ARBA" id="ARBA00012452"/>
    </source>
</evidence>
<evidence type="ECO:0000256" key="2">
    <source>
        <dbReference type="ARBA" id="ARBA00022679"/>
    </source>
</evidence>
<reference evidence="7 8" key="1">
    <citation type="journal article" date="2016" name="DNA Res.">
        <title>The draft genome of MD-2 pineapple using hybrid error correction of long reads.</title>
        <authorList>
            <person name="Redwan R.M."/>
            <person name="Saidin A."/>
            <person name="Kumar S.V."/>
        </authorList>
    </citation>
    <scope>NUCLEOTIDE SEQUENCE [LARGE SCALE GENOMIC DNA]</scope>
    <source>
        <strain evidence="8">cv. MD2</strain>
        <tissue evidence="7">Leaf</tissue>
    </source>
</reference>
<dbReference type="InterPro" id="IPR004046">
    <property type="entry name" value="GST_C"/>
</dbReference>
<dbReference type="SFLD" id="SFLDG00358">
    <property type="entry name" value="Main_(cytGST)"/>
    <property type="match status" value="1"/>
</dbReference>
<reference evidence="10" key="2">
    <citation type="submission" date="2025-04" db="UniProtKB">
        <authorList>
            <consortium name="RefSeq"/>
        </authorList>
    </citation>
    <scope>IDENTIFICATION</scope>
    <source>
        <tissue evidence="10">Leaf</tissue>
    </source>
</reference>
<dbReference type="Pfam" id="PF02798">
    <property type="entry name" value="GST_N"/>
    <property type="match status" value="1"/>
</dbReference>